<evidence type="ECO:0000256" key="6">
    <source>
        <dbReference type="ARBA" id="ARBA00023136"/>
    </source>
</evidence>
<comment type="caution">
    <text evidence="11">The sequence shown here is derived from an EMBL/GenBank/DDBJ whole genome shotgun (WGS) entry which is preliminary data.</text>
</comment>
<keyword evidence="5 9" id="KW-1133">Transmembrane helix</keyword>
<feature type="transmembrane region" description="Helical" evidence="9">
    <location>
        <begin position="460"/>
        <end position="480"/>
    </location>
</feature>
<accession>A0AA38M4S1</accession>
<evidence type="ECO:0000256" key="5">
    <source>
        <dbReference type="ARBA" id="ARBA00022989"/>
    </source>
</evidence>
<evidence type="ECO:0000313" key="11">
    <source>
        <dbReference type="EMBL" id="KAJ3643386.1"/>
    </source>
</evidence>
<feature type="chain" id="PRO_5041251057" description="SID1 transmembrane family member 1" evidence="10">
    <location>
        <begin position="19"/>
        <end position="749"/>
    </location>
</feature>
<evidence type="ECO:0000256" key="10">
    <source>
        <dbReference type="SAM" id="SignalP"/>
    </source>
</evidence>
<feature type="transmembrane region" description="Helical" evidence="9">
    <location>
        <begin position="661"/>
        <end position="682"/>
    </location>
</feature>
<dbReference type="EMBL" id="JALNTZ010000008">
    <property type="protein sequence ID" value="KAJ3643386.1"/>
    <property type="molecule type" value="Genomic_DNA"/>
</dbReference>
<protein>
    <recommendedName>
        <fullName evidence="13">SID1 transmembrane family member 1</fullName>
    </recommendedName>
</protein>
<dbReference type="AlphaFoldDB" id="A0AA38M4S1"/>
<feature type="transmembrane region" description="Helical" evidence="9">
    <location>
        <begin position="486"/>
        <end position="502"/>
    </location>
</feature>
<feature type="compositionally biased region" description="Basic and acidic residues" evidence="8">
    <location>
        <begin position="329"/>
        <end position="342"/>
    </location>
</feature>
<feature type="transmembrane region" description="Helical" evidence="9">
    <location>
        <begin position="542"/>
        <end position="562"/>
    </location>
</feature>
<dbReference type="Proteomes" id="UP001168821">
    <property type="component" value="Unassembled WGS sequence"/>
</dbReference>
<name>A0AA38M4S1_9CUCU</name>
<evidence type="ECO:0000256" key="2">
    <source>
        <dbReference type="ARBA" id="ARBA00006618"/>
    </source>
</evidence>
<feature type="transmembrane region" description="Helical" evidence="9">
    <location>
        <begin position="368"/>
        <end position="388"/>
    </location>
</feature>
<evidence type="ECO:0000313" key="12">
    <source>
        <dbReference type="Proteomes" id="UP001168821"/>
    </source>
</evidence>
<proteinExistence type="inferred from homology"/>
<organism evidence="11 12">
    <name type="scientific">Zophobas morio</name>
    <dbReference type="NCBI Taxonomy" id="2755281"/>
    <lineage>
        <taxon>Eukaryota</taxon>
        <taxon>Metazoa</taxon>
        <taxon>Ecdysozoa</taxon>
        <taxon>Arthropoda</taxon>
        <taxon>Hexapoda</taxon>
        <taxon>Insecta</taxon>
        <taxon>Pterygota</taxon>
        <taxon>Neoptera</taxon>
        <taxon>Endopterygota</taxon>
        <taxon>Coleoptera</taxon>
        <taxon>Polyphaga</taxon>
        <taxon>Cucujiformia</taxon>
        <taxon>Tenebrionidae</taxon>
        <taxon>Zophobas</taxon>
    </lineage>
</organism>
<keyword evidence="12" id="KW-1185">Reference proteome</keyword>
<feature type="transmembrane region" description="Helical" evidence="9">
    <location>
        <begin position="628"/>
        <end position="649"/>
    </location>
</feature>
<feature type="signal peptide" evidence="10">
    <location>
        <begin position="1"/>
        <end position="18"/>
    </location>
</feature>
<dbReference type="GO" id="GO:0005886">
    <property type="term" value="C:plasma membrane"/>
    <property type="evidence" value="ECO:0007669"/>
    <property type="project" value="TreeGrafter"/>
</dbReference>
<comment type="similarity">
    <text evidence="2">Belongs to the SID1 family.</text>
</comment>
<dbReference type="InterPro" id="IPR025958">
    <property type="entry name" value="SID1_TM_fam"/>
</dbReference>
<dbReference type="PANTHER" id="PTHR12185">
    <property type="entry name" value="SID1 TRANSMEMBRANE FAMILY MEMEBER"/>
    <property type="match status" value="1"/>
</dbReference>
<feature type="transmembrane region" description="Helical" evidence="9">
    <location>
        <begin position="284"/>
        <end position="312"/>
    </location>
</feature>
<dbReference type="GO" id="GO:0005764">
    <property type="term" value="C:lysosome"/>
    <property type="evidence" value="ECO:0007669"/>
    <property type="project" value="TreeGrafter"/>
</dbReference>
<dbReference type="PANTHER" id="PTHR12185:SF14">
    <property type="entry name" value="CHOLESTEROL UPTAKE PROTEIN 1"/>
    <property type="match status" value="1"/>
</dbReference>
<feature type="transmembrane region" description="Helical" evidence="9">
    <location>
        <begin position="715"/>
        <end position="734"/>
    </location>
</feature>
<comment type="subcellular location">
    <subcellularLocation>
        <location evidence="1">Membrane</location>
        <topology evidence="1">Multi-pass membrane protein</topology>
    </subcellularLocation>
</comment>
<keyword evidence="7" id="KW-0325">Glycoprotein</keyword>
<evidence type="ECO:0000256" key="7">
    <source>
        <dbReference type="ARBA" id="ARBA00023180"/>
    </source>
</evidence>
<feature type="transmembrane region" description="Helical" evidence="9">
    <location>
        <begin position="514"/>
        <end position="536"/>
    </location>
</feature>
<evidence type="ECO:0000256" key="9">
    <source>
        <dbReference type="SAM" id="Phobius"/>
    </source>
</evidence>
<gene>
    <name evidence="11" type="ORF">Zmor_026100</name>
</gene>
<feature type="transmembrane region" description="Helical" evidence="9">
    <location>
        <begin position="600"/>
        <end position="622"/>
    </location>
</feature>
<keyword evidence="4 10" id="KW-0732">Signal</keyword>
<evidence type="ECO:0000256" key="8">
    <source>
        <dbReference type="SAM" id="MobiDB-lite"/>
    </source>
</evidence>
<keyword evidence="3 9" id="KW-0812">Transmembrane</keyword>
<dbReference type="GO" id="GO:0003725">
    <property type="term" value="F:double-stranded RNA binding"/>
    <property type="evidence" value="ECO:0007669"/>
    <property type="project" value="TreeGrafter"/>
</dbReference>
<feature type="region of interest" description="Disordered" evidence="8">
    <location>
        <begin position="321"/>
        <end position="347"/>
    </location>
</feature>
<evidence type="ECO:0000256" key="1">
    <source>
        <dbReference type="ARBA" id="ARBA00004141"/>
    </source>
</evidence>
<sequence length="749" mass="85039">MISANISFFMLITTSVFALTTGDLINVIIKEGIFSNRTDVTLNSTTRRLFVFTPQTPSSNPYNVHVWTSDNNVSKDHPVVVMVEQEQDVLEWSIPLTLESSNGKGSVLFNGVSRTLCDSKILSGVNATQNFTVSLSTSSPDNVNVSLQVVEKGDFHLTKNKTRKISIVAPGRPQYFLYKPDFNVDLGIEINIASNKNICFTAVVQKIKCPVYVSGQVLFEDGIRQTVITKGTIRINSANFPHGFILIILKEHAENLCEEACPEVICDEPPEVTIEIKNTIPEEYILITLKVVGCIAGFYFVAILTCCFFSWWEKRQQSAQPTDNNLLHGENHMNEETSRDNENSTNHDTTVASLCRSIERNKIKAHNYWLHVANIAIFYGIPVVQLAVTYQEIVNKTGDEDNCYYNFGCANPGWLLSDFNHVQSNIGYIAMGFLFLGMVLHRRRVVPERKTGIPVYYGTYYAMATALISEGILSGCYHVCPTETNFQFDVSFMYVIIILYLLKLYQNRHSDLAASAYSTFTVLGCIVFIAVIGIIIDEDQPRPLIVVPLVVVYTTLCIYISLKIYYFHNVLTELQQLWMGLRESYQPLREMLQPQKKGRFLIIVISNICNLAFLISGTLLYVNKTLDFGTFLLVLLMGNAVLYSIFYLIMKILIHREGISVQAVIYGVLGVALWVQSMILFLDKNTQMALSPAESRNYNQHCLEWFWNFYDKHDLWHFSSAGAIYFTFMFLLCLDDNIVLKERRHIPVF</sequence>
<evidence type="ECO:0000256" key="4">
    <source>
        <dbReference type="ARBA" id="ARBA00022729"/>
    </source>
</evidence>
<dbReference type="GO" id="GO:0051033">
    <property type="term" value="F:RNA transmembrane transporter activity"/>
    <property type="evidence" value="ECO:0007669"/>
    <property type="project" value="TreeGrafter"/>
</dbReference>
<feature type="transmembrane region" description="Helical" evidence="9">
    <location>
        <begin position="422"/>
        <end position="440"/>
    </location>
</feature>
<evidence type="ECO:0000256" key="3">
    <source>
        <dbReference type="ARBA" id="ARBA00022692"/>
    </source>
</evidence>
<keyword evidence="6 9" id="KW-0472">Membrane</keyword>
<reference evidence="11" key="1">
    <citation type="journal article" date="2023" name="G3 (Bethesda)">
        <title>Whole genome assemblies of Zophobas morio and Tenebrio molitor.</title>
        <authorList>
            <person name="Kaur S."/>
            <person name="Stinson S.A."/>
            <person name="diCenzo G.C."/>
        </authorList>
    </citation>
    <scope>NUCLEOTIDE SEQUENCE</scope>
    <source>
        <strain evidence="11">QUZm001</strain>
    </source>
</reference>
<evidence type="ECO:0008006" key="13">
    <source>
        <dbReference type="Google" id="ProtNLM"/>
    </source>
</evidence>
<dbReference type="Pfam" id="PF13965">
    <property type="entry name" value="SID-1_RNA_chan"/>
    <property type="match status" value="1"/>
</dbReference>